<reference evidence="1 2" key="2">
    <citation type="journal article" date="2011" name="ISME J.">
        <title>RNA-seq reveals cooperative metabolic interactions between two termite-gut spirochete species in co-culture.</title>
        <authorList>
            <person name="Rosenthal A.Z."/>
            <person name="Matson E.G."/>
            <person name="Eldar A."/>
            <person name="Leadbetter J.R."/>
        </authorList>
    </citation>
    <scope>NUCLEOTIDE SEQUENCE [LARGE SCALE GENOMIC DNA]</scope>
    <source>
        <strain evidence="2">ATCC BAA-887 / DSM 12427 / ZAS-2</strain>
    </source>
</reference>
<name>F5YIN1_TREPZ</name>
<dbReference type="Proteomes" id="UP000009223">
    <property type="component" value="Chromosome"/>
</dbReference>
<organism evidence="1 2">
    <name type="scientific">Treponema primitia (strain ATCC BAA-887 / DSM 12427 / ZAS-2)</name>
    <dbReference type="NCBI Taxonomy" id="545694"/>
    <lineage>
        <taxon>Bacteria</taxon>
        <taxon>Pseudomonadati</taxon>
        <taxon>Spirochaetota</taxon>
        <taxon>Spirochaetia</taxon>
        <taxon>Spirochaetales</taxon>
        <taxon>Treponemataceae</taxon>
        <taxon>Treponema</taxon>
    </lineage>
</organism>
<keyword evidence="2" id="KW-1185">Reference proteome</keyword>
<gene>
    <name evidence="1" type="ordered locus">TREPR_0865</name>
</gene>
<sequence length="39" mass="4629">MRQKSPAMGRWFIQLRAFIDTKYLVLVESIKSISLFLIK</sequence>
<dbReference type="HOGENOM" id="CLU_3318751_0_0_12"/>
<protein>
    <submittedName>
        <fullName evidence="1">Uncharacterized protein</fullName>
    </submittedName>
</protein>
<dbReference type="KEGG" id="tpi:TREPR_0865"/>
<evidence type="ECO:0000313" key="2">
    <source>
        <dbReference type="Proteomes" id="UP000009223"/>
    </source>
</evidence>
<dbReference type="AlphaFoldDB" id="F5YIN1"/>
<evidence type="ECO:0000313" key="1">
    <source>
        <dbReference type="EMBL" id="AEF84309.1"/>
    </source>
</evidence>
<accession>F5YIN1</accession>
<dbReference type="EMBL" id="CP001843">
    <property type="protein sequence ID" value="AEF84309.1"/>
    <property type="molecule type" value="Genomic_DNA"/>
</dbReference>
<reference evidence="2" key="1">
    <citation type="submission" date="2009-12" db="EMBL/GenBank/DDBJ databases">
        <title>Complete sequence of Treponema primitia strain ZAS-2.</title>
        <authorList>
            <person name="Tetu S.G."/>
            <person name="Matson E."/>
            <person name="Ren Q."/>
            <person name="Seshadri R."/>
            <person name="Elbourne L."/>
            <person name="Hassan K.A."/>
            <person name="Durkin A."/>
            <person name="Radune D."/>
            <person name="Mohamoud Y."/>
            <person name="Shay R."/>
            <person name="Jin S."/>
            <person name="Zhang X."/>
            <person name="Lucey K."/>
            <person name="Ballor N.R."/>
            <person name="Ottesen E."/>
            <person name="Rosenthal R."/>
            <person name="Allen A."/>
            <person name="Leadbetter J.R."/>
            <person name="Paulsen I.T."/>
        </authorList>
    </citation>
    <scope>NUCLEOTIDE SEQUENCE [LARGE SCALE GENOMIC DNA]</scope>
    <source>
        <strain evidence="2">ATCC BAA-887 / DSM 12427 / ZAS-2</strain>
    </source>
</reference>
<proteinExistence type="predicted"/>